<gene>
    <name evidence="2" type="ORF">HMPREF9429_01543</name>
</gene>
<dbReference type="OrthoDB" id="1634346at2"/>
<feature type="transmembrane region" description="Helical" evidence="1">
    <location>
        <begin position="27"/>
        <end position="46"/>
    </location>
</feature>
<sequence>MSKIRFFLWIVVYAYLIYALIKDGPSSLVVGLLILATLTVIMQAWLHSEKRRKLREKYGMDKEKDE</sequence>
<feature type="transmembrane region" description="Helical" evidence="1">
    <location>
        <begin position="5"/>
        <end position="21"/>
    </location>
</feature>
<accession>E2ZDN8</accession>
<name>E2ZDN8_9FIRM</name>
<dbReference type="STRING" id="706434.HMPREF9429_01543"/>
<keyword evidence="3" id="KW-1185">Reference proteome</keyword>
<evidence type="ECO:0000313" key="2">
    <source>
        <dbReference type="EMBL" id="EFQ03600.1"/>
    </source>
</evidence>
<dbReference type="RefSeq" id="WP_006942813.1">
    <property type="nucleotide sequence ID" value="NZ_GL538208.1"/>
</dbReference>
<reference evidence="2 3" key="1">
    <citation type="submission" date="2010-08" db="EMBL/GenBank/DDBJ databases">
        <authorList>
            <person name="Weinstock G."/>
            <person name="Sodergren E."/>
            <person name="Clifton S."/>
            <person name="Fulton L."/>
            <person name="Fulton B."/>
            <person name="Courtney L."/>
            <person name="Fronick C."/>
            <person name="Harrison M."/>
            <person name="Strong C."/>
            <person name="Farmer C."/>
            <person name="Delahaunty K."/>
            <person name="Markovic C."/>
            <person name="Hall O."/>
            <person name="Minx P."/>
            <person name="Tomlinson C."/>
            <person name="Mitreva M."/>
            <person name="Hou S."/>
            <person name="Chen J."/>
            <person name="Wollam A."/>
            <person name="Pepin K.H."/>
            <person name="Johnson M."/>
            <person name="Bhonagiri V."/>
            <person name="Zhang X."/>
            <person name="Suruliraj S."/>
            <person name="Warren W."/>
            <person name="Chinwalla A."/>
            <person name="Mardis E.R."/>
            <person name="Wilson R.K."/>
        </authorList>
    </citation>
    <scope>NUCLEOTIDE SEQUENCE [LARGE SCALE GENOMIC DNA]</scope>
    <source>
        <strain evidence="2 3">F0359</strain>
    </source>
</reference>
<keyword evidence="1" id="KW-1133">Transmembrane helix</keyword>
<dbReference type="AlphaFoldDB" id="E2ZDN8"/>
<dbReference type="eggNOG" id="ENOG502ZVWT">
    <property type="taxonomic scope" value="Bacteria"/>
</dbReference>
<organism evidence="2 3">
    <name type="scientific">Megasphaera micronuciformis F0359</name>
    <dbReference type="NCBI Taxonomy" id="706434"/>
    <lineage>
        <taxon>Bacteria</taxon>
        <taxon>Bacillati</taxon>
        <taxon>Bacillota</taxon>
        <taxon>Negativicutes</taxon>
        <taxon>Veillonellales</taxon>
        <taxon>Veillonellaceae</taxon>
        <taxon>Megasphaera</taxon>
    </lineage>
</organism>
<dbReference type="EMBL" id="AECS01000039">
    <property type="protein sequence ID" value="EFQ03600.1"/>
    <property type="molecule type" value="Genomic_DNA"/>
</dbReference>
<keyword evidence="1" id="KW-0812">Transmembrane</keyword>
<comment type="caution">
    <text evidence="2">The sequence shown here is derived from an EMBL/GenBank/DDBJ whole genome shotgun (WGS) entry which is preliminary data.</text>
</comment>
<keyword evidence="1" id="KW-0472">Membrane</keyword>
<evidence type="ECO:0000313" key="3">
    <source>
        <dbReference type="Proteomes" id="UP000003195"/>
    </source>
</evidence>
<evidence type="ECO:0000256" key="1">
    <source>
        <dbReference type="SAM" id="Phobius"/>
    </source>
</evidence>
<proteinExistence type="predicted"/>
<dbReference type="Proteomes" id="UP000003195">
    <property type="component" value="Unassembled WGS sequence"/>
</dbReference>
<protein>
    <submittedName>
        <fullName evidence="2">Uncharacterized protein</fullName>
    </submittedName>
</protein>
<dbReference type="HOGENOM" id="CLU_2766820_0_0_9"/>